<dbReference type="EMBL" id="CP002645">
    <property type="protein sequence ID" value="AEO08451.1"/>
    <property type="molecule type" value="Genomic_DNA"/>
</dbReference>
<evidence type="ECO:0000313" key="6">
    <source>
        <dbReference type="EMBL" id="AEO08451.1"/>
    </source>
</evidence>
<evidence type="ECO:0000256" key="4">
    <source>
        <dbReference type="ARBA" id="ARBA00023136"/>
    </source>
</evidence>
<accession>G2LMG3</accession>
<reference evidence="6 7" key="1">
    <citation type="journal article" date="2011" name="PLoS Genet.">
        <title>Sequence conservation and functional constraint on intergenic spacers in reduced genomes of the obligate symbiont buchnera.</title>
        <authorList>
            <person name="Degnan P.H."/>
            <person name="Ochman H."/>
            <person name="Moran N.A."/>
        </authorList>
    </citation>
    <scope>NUCLEOTIDE SEQUENCE [LARGE SCALE GENOMIC DNA]</scope>
    <source>
        <strain evidence="6 7">Ak</strain>
    </source>
</reference>
<evidence type="ECO:0000313" key="7">
    <source>
        <dbReference type="Proteomes" id="UP000001269"/>
    </source>
</evidence>
<dbReference type="HOGENOM" id="CLU_306047_0_0_6"/>
<dbReference type="PATRIC" id="fig|1005090.4.peg.79"/>
<organism evidence="6 7">
    <name type="scientific">Buchnera aphidicola str. Ak</name>
    <name type="common">Acyrthosiphon kondoi</name>
    <dbReference type="NCBI Taxonomy" id="1005090"/>
    <lineage>
        <taxon>Bacteria</taxon>
        <taxon>Pseudomonadati</taxon>
        <taxon>Pseudomonadota</taxon>
        <taxon>Gammaproteobacteria</taxon>
        <taxon>Enterobacterales</taxon>
        <taxon>Erwiniaceae</taxon>
        <taxon>Buchnera</taxon>
    </lineage>
</organism>
<dbReference type="PANTHER" id="PTHR36985">
    <property type="entry name" value="TRANSLOCATION AND ASSEMBLY MODULE SUBUNIT TAMB"/>
    <property type="match status" value="1"/>
</dbReference>
<evidence type="ECO:0000256" key="1">
    <source>
        <dbReference type="ARBA" id="ARBA00004167"/>
    </source>
</evidence>
<dbReference type="AlphaFoldDB" id="G2LMG3"/>
<gene>
    <name evidence="6" type="primary">ytfN</name>
    <name evidence="6" type="ORF">BAKON_086</name>
</gene>
<dbReference type="PANTHER" id="PTHR36985:SF1">
    <property type="entry name" value="TRANSLOCATION AND ASSEMBLY MODULE SUBUNIT TAMB"/>
    <property type="match status" value="1"/>
</dbReference>
<dbReference type="GO" id="GO:0016020">
    <property type="term" value="C:membrane"/>
    <property type="evidence" value="ECO:0007669"/>
    <property type="project" value="UniProtKB-SubCell"/>
</dbReference>
<dbReference type="RefSeq" id="WP_014499251.1">
    <property type="nucleotide sequence ID" value="NC_017256.1"/>
</dbReference>
<dbReference type="OrthoDB" id="5555605at2"/>
<name>G2LMG3_9GAMM</name>
<sequence>MSIYQRCLSKSLIFFSFCFVIFLLFIESNVGFKYIFNFTSCFFTGFKVEEISGNWRDFTLKNIKYDISGISMTANSIHVILDTRSLFKKPTIFKEIETKNLIISLKSNGSSRLSENNISLNTLKKDIFIKYSLIFKKIHADKIFFKSYKANIFFFNILSSVQLNNNNIIISPTYIDDIHLSFSTVDFKKKHILNKLNFIQKSNYPKKIYNFLQIFLKNNKKFVASNINLISLRCNRIKFVDYKNDNLFQLQLKAKIKHSILKIKKIKIDSSFLKINSHGKIIFNNDYSISCLIKNSIMIPRFYNRIINILFESNFNVHKKFIFRLESQDLYKIKIYGSVLLNSLYYPFFIKLKSQNLAWSIKKNYVLKLNSSTGILKGKINNYFLSLKNIITLQNLPSIFMSIKGKGNLQNIFLKKIKFFRIKKTKFCKKTINLKDNIEYNQYILKLMGKMNIVGKSNNNTYSLCIPKINLDGNIMKKKLSILGSIYYKKLNYIETTGINFFLGNNKVFLKGLLGKKYKVYSAIYADNLDYFLPSLKGKIKAKINVWGDDMFSHITSKILASNLNWNNILFKSIKILTKMNINHVFLGKTLIDAKKIHVYNFNIDTLHIQTHCNNNKQKFSLLLKSNALYINLIINGFFNKKTGDWHGFFDKINIKTFWGQLTAKKNNLIDYYDSNNNVNFFKQNNIKIRDSFLSFLYDLKMSFFNMFNQSLISFKSKVSVNAKFKWILGEKISDGKIFLTGKNIILEKNIKKRIFIENIDYFNISTNLVKDNFKSKWIVKKTKNSLKNKSIVGYLNIIDIYHKKKIKGRFTIYNFPFSFINSFSTNFKKVNGMFQSKIKLFGTLYQPQISADISFKNIFIRSKNILKYITLFFPYFSGKIDFIRINQEIIMKKGNLLFKLNPFLKNSNNIEWNLIFNSKNILVSIFPKIKVQFSSQLNLHYLLSKYDLVGYIKFFWFCFKINEKDFIF</sequence>
<evidence type="ECO:0000256" key="2">
    <source>
        <dbReference type="ARBA" id="ARBA00022692"/>
    </source>
</evidence>
<dbReference type="KEGG" id="bak:BAKON_086"/>
<dbReference type="Proteomes" id="UP000001269">
    <property type="component" value="Chromosome"/>
</dbReference>
<dbReference type="STRING" id="1005090.BAKON_086"/>
<comment type="subcellular location">
    <subcellularLocation>
        <location evidence="1">Membrane</location>
        <topology evidence="1">Single-pass membrane protein</topology>
    </subcellularLocation>
</comment>
<keyword evidence="2 5" id="KW-0812">Transmembrane</keyword>
<dbReference type="eggNOG" id="COG2911">
    <property type="taxonomic scope" value="Bacteria"/>
</dbReference>
<evidence type="ECO:0000256" key="3">
    <source>
        <dbReference type="ARBA" id="ARBA00022989"/>
    </source>
</evidence>
<keyword evidence="3 5" id="KW-1133">Transmembrane helix</keyword>
<evidence type="ECO:0000256" key="5">
    <source>
        <dbReference type="SAM" id="Phobius"/>
    </source>
</evidence>
<proteinExistence type="predicted"/>
<protein>
    <submittedName>
        <fullName evidence="6">Conserved protein</fullName>
    </submittedName>
</protein>
<keyword evidence="4 5" id="KW-0472">Membrane</keyword>
<feature type="transmembrane region" description="Helical" evidence="5">
    <location>
        <begin position="12"/>
        <end position="32"/>
    </location>
</feature>